<name>A0A163CMX3_DIDRA</name>
<dbReference type="PANTHER" id="PTHR47843:SF2">
    <property type="entry name" value="BTB DOMAIN-CONTAINING PROTEIN"/>
    <property type="match status" value="1"/>
</dbReference>
<dbReference type="Pfam" id="PF00651">
    <property type="entry name" value="BTB"/>
    <property type="match status" value="1"/>
</dbReference>
<dbReference type="PROSITE" id="PS50097">
    <property type="entry name" value="BTB"/>
    <property type="match status" value="1"/>
</dbReference>
<dbReference type="Gene3D" id="3.30.710.10">
    <property type="entry name" value="Potassium Channel Kv1.1, Chain A"/>
    <property type="match status" value="1"/>
</dbReference>
<accession>A0A163CMX3</accession>
<dbReference type="CDD" id="cd18186">
    <property type="entry name" value="BTB_POZ_ZBTB_KLHL-like"/>
    <property type="match status" value="1"/>
</dbReference>
<sequence length="152" mass="17515">MANSHKSMRVPRNSAASFNTSAKLIVKVGSTANRQSLTVHESFLTARSEFFRRAMNGNWREPGTQIINLLDDEPEIFALYLNFVYKNGLPTIALLEEEFRTLSLREVLHRFHKEHETMFKLYILAEKFQDGMANDEAITAIFQLSHIHDSDQ</sequence>
<dbReference type="STRING" id="5454.A0A163CMX3"/>
<keyword evidence="2" id="KW-1185">Reference proteome</keyword>
<dbReference type="InterPro" id="IPR000210">
    <property type="entry name" value="BTB/POZ_dom"/>
</dbReference>
<dbReference type="EMBL" id="JYNV01000212">
    <property type="protein sequence ID" value="KZM22577.1"/>
    <property type="molecule type" value="Genomic_DNA"/>
</dbReference>
<gene>
    <name evidence="1" type="ORF">ST47_g6323</name>
</gene>
<evidence type="ECO:0000313" key="2">
    <source>
        <dbReference type="Proteomes" id="UP000076837"/>
    </source>
</evidence>
<organism evidence="1 2">
    <name type="scientific">Didymella rabiei</name>
    <name type="common">Chickpea ascochyta blight fungus</name>
    <name type="synonym">Mycosphaerella rabiei</name>
    <dbReference type="NCBI Taxonomy" id="5454"/>
    <lineage>
        <taxon>Eukaryota</taxon>
        <taxon>Fungi</taxon>
        <taxon>Dikarya</taxon>
        <taxon>Ascomycota</taxon>
        <taxon>Pezizomycotina</taxon>
        <taxon>Dothideomycetes</taxon>
        <taxon>Pleosporomycetidae</taxon>
        <taxon>Pleosporales</taxon>
        <taxon>Pleosporineae</taxon>
        <taxon>Didymellaceae</taxon>
        <taxon>Ascochyta</taxon>
    </lineage>
</organism>
<evidence type="ECO:0000313" key="1">
    <source>
        <dbReference type="EMBL" id="KZM22577.1"/>
    </source>
</evidence>
<proteinExistence type="predicted"/>
<comment type="caution">
    <text evidence="1">The sequence shown here is derived from an EMBL/GenBank/DDBJ whole genome shotgun (WGS) entry which is preliminary data.</text>
</comment>
<dbReference type="PANTHER" id="PTHR47843">
    <property type="entry name" value="BTB DOMAIN-CONTAINING PROTEIN-RELATED"/>
    <property type="match status" value="1"/>
</dbReference>
<dbReference type="InterPro" id="IPR011333">
    <property type="entry name" value="SKP1/BTB/POZ_sf"/>
</dbReference>
<dbReference type="Proteomes" id="UP000076837">
    <property type="component" value="Unassembled WGS sequence"/>
</dbReference>
<dbReference type="AlphaFoldDB" id="A0A163CMX3"/>
<reference evidence="1 2" key="1">
    <citation type="journal article" date="2016" name="Sci. Rep.">
        <title>Draft genome sequencing and secretome analysis of fungal phytopathogen Ascochyta rabiei provides insight into the necrotrophic effector repertoire.</title>
        <authorList>
            <person name="Verma S."/>
            <person name="Gazara R.K."/>
            <person name="Nizam S."/>
            <person name="Parween S."/>
            <person name="Chattopadhyay D."/>
            <person name="Verma P.K."/>
        </authorList>
    </citation>
    <scope>NUCLEOTIDE SEQUENCE [LARGE SCALE GENOMIC DNA]</scope>
    <source>
        <strain evidence="1 2">ArDII</strain>
    </source>
</reference>
<protein>
    <submittedName>
        <fullName evidence="1">Uncharacterized protein</fullName>
    </submittedName>
</protein>
<dbReference type="SUPFAM" id="SSF54695">
    <property type="entry name" value="POZ domain"/>
    <property type="match status" value="1"/>
</dbReference>